<evidence type="ECO:0000256" key="1">
    <source>
        <dbReference type="SAM" id="Phobius"/>
    </source>
</evidence>
<dbReference type="OrthoDB" id="3269725at2759"/>
<gene>
    <name evidence="3" type="ORF">NEOLEDRAFT_498655</name>
</gene>
<keyword evidence="1" id="KW-0812">Transmembrane</keyword>
<proteinExistence type="predicted"/>
<dbReference type="InterPro" id="IPR045338">
    <property type="entry name" value="DUF6535"/>
</dbReference>
<dbReference type="AlphaFoldDB" id="A0A165RP43"/>
<accession>A0A165RP43</accession>
<feature type="transmembrane region" description="Helical" evidence="1">
    <location>
        <begin position="172"/>
        <end position="198"/>
    </location>
</feature>
<dbReference type="InParanoid" id="A0A165RP43"/>
<sequence length="562" mass="63465">MLLKRLHNDKGQGDAYKALERVSTVKGPSSYLPASMSRQGAPARAAPLQDTQASLSALQSEYSQSFSNEQPPAGDRDCWSQCLDRVKTHDEDMIKKYQEDMDALLVFAGVFSAVLTPFNIEAYKMLGPTPAEKGNELLQGILQQMSNFTVNNNYINTTSPYMPLSDQFRPPLSAIVINCTWFASLVCSLAAASLAILIKQWLHAYIDWPGKSPRASLHLRQLRFEGLQKWGCHQFINSLSILLEAALVLFFIGLWVFVRTLHPTVTVLITTLLLSYGSVLVSTTILPAIYTGCPYKSPLAFVLYTGLQHVLNHTIVYWKFFLRRTRIGLYIFFDFKVPLSDEHFHEESISPDDWAKRERASIRVTVQREKEISLLAWADKQFADDRFLRTVIIPCLLHMPKTSAELCASSILKDRLPSLKSPLGTRPHTKRNPSFALLQSLWNERISNERNTDTQNLAKSLVGRVTRLSASEANVLRRYLNQICSVLLDSKTSDVERRQAFSNLANLLIPAPTTVFSELIKRKCYRLASELRRREAPQDVPAFDLLDPATCIGQLRRKSPSS</sequence>
<feature type="transmembrane region" description="Helical" evidence="1">
    <location>
        <begin position="103"/>
        <end position="120"/>
    </location>
</feature>
<dbReference type="STRING" id="1314782.A0A165RP43"/>
<organism evidence="3 4">
    <name type="scientific">Neolentinus lepideus HHB14362 ss-1</name>
    <dbReference type="NCBI Taxonomy" id="1314782"/>
    <lineage>
        <taxon>Eukaryota</taxon>
        <taxon>Fungi</taxon>
        <taxon>Dikarya</taxon>
        <taxon>Basidiomycota</taxon>
        <taxon>Agaricomycotina</taxon>
        <taxon>Agaricomycetes</taxon>
        <taxon>Gloeophyllales</taxon>
        <taxon>Gloeophyllaceae</taxon>
        <taxon>Neolentinus</taxon>
    </lineage>
</organism>
<keyword evidence="1" id="KW-0472">Membrane</keyword>
<evidence type="ECO:0000259" key="2">
    <source>
        <dbReference type="Pfam" id="PF20153"/>
    </source>
</evidence>
<evidence type="ECO:0000313" key="4">
    <source>
        <dbReference type="Proteomes" id="UP000076761"/>
    </source>
</evidence>
<reference evidence="3 4" key="1">
    <citation type="journal article" date="2016" name="Mol. Biol. Evol.">
        <title>Comparative Genomics of Early-Diverging Mushroom-Forming Fungi Provides Insights into the Origins of Lignocellulose Decay Capabilities.</title>
        <authorList>
            <person name="Nagy L.G."/>
            <person name="Riley R."/>
            <person name="Tritt A."/>
            <person name="Adam C."/>
            <person name="Daum C."/>
            <person name="Floudas D."/>
            <person name="Sun H."/>
            <person name="Yadav J.S."/>
            <person name="Pangilinan J."/>
            <person name="Larsson K.H."/>
            <person name="Matsuura K."/>
            <person name="Barry K."/>
            <person name="Labutti K."/>
            <person name="Kuo R."/>
            <person name="Ohm R.A."/>
            <person name="Bhattacharya S.S."/>
            <person name="Shirouzu T."/>
            <person name="Yoshinaga Y."/>
            <person name="Martin F.M."/>
            <person name="Grigoriev I.V."/>
            <person name="Hibbett D.S."/>
        </authorList>
    </citation>
    <scope>NUCLEOTIDE SEQUENCE [LARGE SCALE GENOMIC DNA]</scope>
    <source>
        <strain evidence="3 4">HHB14362 ss-1</strain>
    </source>
</reference>
<protein>
    <recommendedName>
        <fullName evidence="2">DUF6535 domain-containing protein</fullName>
    </recommendedName>
</protein>
<keyword evidence="1" id="KW-1133">Transmembrane helix</keyword>
<feature type="domain" description="DUF6535" evidence="2">
    <location>
        <begin position="79"/>
        <end position="259"/>
    </location>
</feature>
<dbReference type="Pfam" id="PF20153">
    <property type="entry name" value="DUF6535"/>
    <property type="match status" value="1"/>
</dbReference>
<name>A0A165RP43_9AGAM</name>
<dbReference type="EMBL" id="KV425580">
    <property type="protein sequence ID" value="KZT24092.1"/>
    <property type="molecule type" value="Genomic_DNA"/>
</dbReference>
<keyword evidence="4" id="KW-1185">Reference proteome</keyword>
<feature type="transmembrane region" description="Helical" evidence="1">
    <location>
        <begin position="235"/>
        <end position="258"/>
    </location>
</feature>
<evidence type="ECO:0000313" key="3">
    <source>
        <dbReference type="EMBL" id="KZT24092.1"/>
    </source>
</evidence>
<feature type="transmembrane region" description="Helical" evidence="1">
    <location>
        <begin position="264"/>
        <end position="290"/>
    </location>
</feature>
<dbReference type="Proteomes" id="UP000076761">
    <property type="component" value="Unassembled WGS sequence"/>
</dbReference>